<evidence type="ECO:0000256" key="4">
    <source>
        <dbReference type="ARBA" id="ARBA00022801"/>
    </source>
</evidence>
<name>A0AAD9K3R8_9ANNE</name>
<dbReference type="Gene3D" id="2.60.40.790">
    <property type="match status" value="1"/>
</dbReference>
<accession>A0AAD9K3R8</accession>
<dbReference type="InterPro" id="IPR007052">
    <property type="entry name" value="CS_dom"/>
</dbReference>
<evidence type="ECO:0000256" key="7">
    <source>
        <dbReference type="ARBA" id="ARBA00047984"/>
    </source>
</evidence>
<evidence type="ECO:0000256" key="2">
    <source>
        <dbReference type="ARBA" id="ARBA00022737"/>
    </source>
</evidence>
<evidence type="ECO:0000256" key="6">
    <source>
        <dbReference type="ARBA" id="ARBA00022840"/>
    </source>
</evidence>
<evidence type="ECO:0000256" key="1">
    <source>
        <dbReference type="ARBA" id="ARBA00012552"/>
    </source>
</evidence>
<dbReference type="EC" id="3.6.4.13" evidence="1"/>
<keyword evidence="2" id="KW-0677">Repeat</keyword>
<protein>
    <recommendedName>
        <fullName evidence="1">RNA helicase</fullName>
        <ecNumber evidence="1">3.6.4.13</ecNumber>
    </recommendedName>
</protein>
<dbReference type="PANTHER" id="PTHR22655:SF2">
    <property type="entry name" value="ATP-DEPENDENT RNA HELICASE TDRD12-RELATED"/>
    <property type="match status" value="1"/>
</dbReference>
<dbReference type="InterPro" id="IPR008978">
    <property type="entry name" value="HSP20-like_chaperone"/>
</dbReference>
<dbReference type="Proteomes" id="UP001208570">
    <property type="component" value="Unassembled WGS sequence"/>
</dbReference>
<dbReference type="GO" id="GO:0003724">
    <property type="term" value="F:RNA helicase activity"/>
    <property type="evidence" value="ECO:0007669"/>
    <property type="project" value="UniProtKB-EC"/>
</dbReference>
<comment type="catalytic activity">
    <reaction evidence="7">
        <text>ATP + H2O = ADP + phosphate + H(+)</text>
        <dbReference type="Rhea" id="RHEA:13065"/>
        <dbReference type="ChEBI" id="CHEBI:15377"/>
        <dbReference type="ChEBI" id="CHEBI:15378"/>
        <dbReference type="ChEBI" id="CHEBI:30616"/>
        <dbReference type="ChEBI" id="CHEBI:43474"/>
        <dbReference type="ChEBI" id="CHEBI:456216"/>
        <dbReference type="EC" id="3.6.4.13"/>
    </reaction>
</comment>
<dbReference type="GO" id="GO:0016787">
    <property type="term" value="F:hydrolase activity"/>
    <property type="evidence" value="ECO:0007669"/>
    <property type="project" value="UniProtKB-KW"/>
</dbReference>
<organism evidence="9 10">
    <name type="scientific">Paralvinella palmiformis</name>
    <dbReference type="NCBI Taxonomy" id="53620"/>
    <lineage>
        <taxon>Eukaryota</taxon>
        <taxon>Metazoa</taxon>
        <taxon>Spiralia</taxon>
        <taxon>Lophotrochozoa</taxon>
        <taxon>Annelida</taxon>
        <taxon>Polychaeta</taxon>
        <taxon>Sedentaria</taxon>
        <taxon>Canalipalpata</taxon>
        <taxon>Terebellida</taxon>
        <taxon>Terebelliformia</taxon>
        <taxon>Alvinellidae</taxon>
        <taxon>Paralvinella</taxon>
    </lineage>
</organism>
<evidence type="ECO:0000313" key="10">
    <source>
        <dbReference type="Proteomes" id="UP001208570"/>
    </source>
</evidence>
<dbReference type="GO" id="GO:0005524">
    <property type="term" value="F:ATP binding"/>
    <property type="evidence" value="ECO:0007669"/>
    <property type="project" value="UniProtKB-KW"/>
</dbReference>
<dbReference type="EMBL" id="JAODUP010000065">
    <property type="protein sequence ID" value="KAK2164356.1"/>
    <property type="molecule type" value="Genomic_DNA"/>
</dbReference>
<dbReference type="AlphaFoldDB" id="A0AAD9K3R8"/>
<reference evidence="9" key="1">
    <citation type="journal article" date="2023" name="Mol. Biol. Evol.">
        <title>Third-Generation Sequencing Reveals the Adaptive Role of the Epigenome in Three Deep-Sea Polychaetes.</title>
        <authorList>
            <person name="Perez M."/>
            <person name="Aroh O."/>
            <person name="Sun Y."/>
            <person name="Lan Y."/>
            <person name="Juniper S.K."/>
            <person name="Young C.R."/>
            <person name="Angers B."/>
            <person name="Qian P.Y."/>
        </authorList>
    </citation>
    <scope>NUCLEOTIDE SEQUENCE</scope>
    <source>
        <strain evidence="9">P08H-3</strain>
    </source>
</reference>
<evidence type="ECO:0000259" key="8">
    <source>
        <dbReference type="PROSITE" id="PS51203"/>
    </source>
</evidence>
<keyword evidence="4" id="KW-0378">Hydrolase</keyword>
<dbReference type="PROSITE" id="PS51203">
    <property type="entry name" value="CS"/>
    <property type="match status" value="1"/>
</dbReference>
<comment type="caution">
    <text evidence="9">The sequence shown here is derived from an EMBL/GenBank/DDBJ whole genome shotgun (WGS) entry which is preliminary data.</text>
</comment>
<keyword evidence="10" id="KW-1185">Reference proteome</keyword>
<sequence length="295" mass="34462">MKGIMSNMKAAGDKRKEAMKILCLQMLINDLPHNLFDIWSNRRQTQEFSKINLVVWLVQGINPAFVNHKLENEPLPPECCSDNIIWRSEKPDVKWTQDRWNVLLTVAVKNVRKEDVASFTEETVTFRVIKECIEYAFEFQLYEIIVPSKCEIGVRFGSVLLGLRKKTHGLWPRLLRQKQKASHLKFCFQNLTFDSRLNEYCPLLPYLSVDFGRIEESSSDDDSDQIQEEPQHGPLFLAKKNRDYVPFSLVDQNLMMTRELPIVEPEEASDNESAVAYEEYMAEDDPSHKYDYFNL</sequence>
<evidence type="ECO:0000256" key="5">
    <source>
        <dbReference type="ARBA" id="ARBA00022806"/>
    </source>
</evidence>
<dbReference type="PANTHER" id="PTHR22655">
    <property type="entry name" value="ATP-DEPENDENT RNA HELICASE TDRD12-RELATED"/>
    <property type="match status" value="1"/>
</dbReference>
<evidence type="ECO:0000313" key="9">
    <source>
        <dbReference type="EMBL" id="KAK2164356.1"/>
    </source>
</evidence>
<keyword evidence="3" id="KW-0547">Nucleotide-binding</keyword>
<keyword evidence="6" id="KW-0067">ATP-binding</keyword>
<gene>
    <name evidence="9" type="ORF">LSH36_65g06031</name>
</gene>
<keyword evidence="5" id="KW-0347">Helicase</keyword>
<dbReference type="GO" id="GO:0042078">
    <property type="term" value="P:germ-line stem cell division"/>
    <property type="evidence" value="ECO:0007669"/>
    <property type="project" value="TreeGrafter"/>
</dbReference>
<feature type="domain" description="CS" evidence="8">
    <location>
        <begin position="88"/>
        <end position="175"/>
    </location>
</feature>
<evidence type="ECO:0000256" key="3">
    <source>
        <dbReference type="ARBA" id="ARBA00022741"/>
    </source>
</evidence>
<dbReference type="SUPFAM" id="SSF49764">
    <property type="entry name" value="HSP20-like chaperones"/>
    <property type="match status" value="1"/>
</dbReference>
<proteinExistence type="predicted"/>